<reference evidence="2 3" key="1">
    <citation type="submission" date="2022-01" db="EMBL/GenBank/DDBJ databases">
        <title>Mariniradius saccharolyticus sp. nov., isolated from sediment of a river.</title>
        <authorList>
            <person name="Liu H."/>
        </authorList>
    </citation>
    <scope>NUCLEOTIDE SEQUENCE [LARGE SCALE GENOMIC DNA]</scope>
    <source>
        <strain evidence="2 3">RY-2</strain>
    </source>
</reference>
<keyword evidence="3" id="KW-1185">Reference proteome</keyword>
<dbReference type="EMBL" id="JAKEVZ010000008">
    <property type="protein sequence ID" value="MCF1751779.1"/>
    <property type="molecule type" value="Genomic_DNA"/>
</dbReference>
<feature type="transmembrane region" description="Helical" evidence="1">
    <location>
        <begin position="108"/>
        <end position="127"/>
    </location>
</feature>
<dbReference type="Proteomes" id="UP001201449">
    <property type="component" value="Unassembled WGS sequence"/>
</dbReference>
<protein>
    <submittedName>
        <fullName evidence="2">Uncharacterized protein</fullName>
    </submittedName>
</protein>
<feature type="transmembrane region" description="Helical" evidence="1">
    <location>
        <begin position="67"/>
        <end position="87"/>
    </location>
</feature>
<sequence>MMIEKVLISFLFLVTNFTVYSLMQARAKNSYRLLFLGSVMIAFFLILIQTDVVVFQTMPKSTFNGLLFFSLALPIFRTLSKVQLLIFGKKIDESFKPGYSKIKPAMEFMFFKLIFAMVFVYQLYVVWDEAASFRKSLELP</sequence>
<evidence type="ECO:0000256" key="1">
    <source>
        <dbReference type="SAM" id="Phobius"/>
    </source>
</evidence>
<feature type="transmembrane region" description="Helical" evidence="1">
    <location>
        <begin position="35"/>
        <end position="55"/>
    </location>
</feature>
<organism evidence="2 3">
    <name type="scientific">Mariniradius sediminis</name>
    <dbReference type="NCBI Taxonomy" id="2909237"/>
    <lineage>
        <taxon>Bacteria</taxon>
        <taxon>Pseudomonadati</taxon>
        <taxon>Bacteroidota</taxon>
        <taxon>Cytophagia</taxon>
        <taxon>Cytophagales</taxon>
        <taxon>Cyclobacteriaceae</taxon>
        <taxon>Mariniradius</taxon>
    </lineage>
</organism>
<keyword evidence="1" id="KW-0472">Membrane</keyword>
<name>A0ABS9BUN9_9BACT</name>
<comment type="caution">
    <text evidence="2">The sequence shown here is derived from an EMBL/GenBank/DDBJ whole genome shotgun (WGS) entry which is preliminary data.</text>
</comment>
<gene>
    <name evidence="2" type="ORF">L0U89_11930</name>
</gene>
<evidence type="ECO:0000313" key="3">
    <source>
        <dbReference type="Proteomes" id="UP001201449"/>
    </source>
</evidence>
<accession>A0ABS9BUN9</accession>
<keyword evidence="1" id="KW-1133">Transmembrane helix</keyword>
<proteinExistence type="predicted"/>
<keyword evidence="1" id="KW-0812">Transmembrane</keyword>
<evidence type="ECO:0000313" key="2">
    <source>
        <dbReference type="EMBL" id="MCF1751779.1"/>
    </source>
</evidence>
<dbReference type="RefSeq" id="WP_234861726.1">
    <property type="nucleotide sequence ID" value="NZ_JAKEVZ010000008.1"/>
</dbReference>